<dbReference type="SMR" id="V7BS06"/>
<feature type="region of interest" description="Disordered" evidence="5">
    <location>
        <begin position="1"/>
        <end position="42"/>
    </location>
</feature>
<dbReference type="GO" id="GO:0006397">
    <property type="term" value="P:mRNA processing"/>
    <property type="evidence" value="ECO:0007669"/>
    <property type="project" value="UniProtKB-KW"/>
</dbReference>
<dbReference type="PANTHER" id="PTHR36884">
    <property type="entry name" value="FIP1[III]-LIKE PROTEIN"/>
    <property type="match status" value="1"/>
</dbReference>
<dbReference type="STRING" id="3885.V7BS06"/>
<dbReference type="OMA" id="SWKEYCN"/>
<gene>
    <name evidence="7" type="ORF">PHAVU_006G117800g</name>
</gene>
<evidence type="ECO:0000256" key="4">
    <source>
        <dbReference type="ARBA" id="ARBA00023242"/>
    </source>
</evidence>
<keyword evidence="4" id="KW-0539">Nucleus</keyword>
<dbReference type="InterPro" id="IPR044976">
    <property type="entry name" value="FIPS5/FIPS3-like"/>
</dbReference>
<dbReference type="PANTHER" id="PTHR36884:SF4">
    <property type="entry name" value="FIP1[III]-LIKE PROTEIN"/>
    <property type="match status" value="1"/>
</dbReference>
<comment type="subcellular location">
    <subcellularLocation>
        <location evidence="1">Nucleus</location>
    </subcellularLocation>
</comment>
<comment type="similarity">
    <text evidence="2">Belongs to the FIP1 family.</text>
</comment>
<evidence type="ECO:0000259" key="6">
    <source>
        <dbReference type="Pfam" id="PF05182"/>
    </source>
</evidence>
<feature type="compositionally biased region" description="Acidic residues" evidence="5">
    <location>
        <begin position="1"/>
        <end position="11"/>
    </location>
</feature>
<keyword evidence="3" id="KW-0507">mRNA processing</keyword>
<dbReference type="OrthoDB" id="1917198at2759"/>
<dbReference type="EMBL" id="CM002293">
    <property type="protein sequence ID" value="ESW19356.1"/>
    <property type="molecule type" value="Genomic_DNA"/>
</dbReference>
<sequence length="1101" mass="125673">MEEFHDDDDFGELYAVDIELPNAIDKEQDEEQEEEKLDVNSNIVNLVEDTSNGTVNDDCAAASDSDDDDGLKIVLNDEDSPVGVVGCNDDGGYGDDGDDNGSRLFGNKSDRSREVAFVNIMTANAAMGMASYISSLNKGRRNGDACIQNLALSSSRVCLAANPVALQCGYGSVLPWYWGIFDVNIDTFMEKPWNVPGVDITDYFNFGFNESTWKLYCASLEQLWRTSLRTGISVDGSAKWNQEAVREKTDQAVFGSVLFPSSDCKLPKGRAIQVEDSIVERQPSIDVRRPRNRDFNVIEIKLLESSDDYSGSGNSTVMDASLEGESMAGNKGNILYSCSERDEVVSGDQLEDVKKAEEDSSVLKRSGPILGVNGDEHPDQADQLSEDTAEVTEGKIKADEGGGIEPCSSYPHWIESELSLGDQERCLTSYSDSDSEPTENSVHVHNDTSLISPIKRKTLNCVTDVKESSPLYWKNSKYNSVNKKTVNIAYNSRTSGLFRKEWRHRSNGFESGYNMNKHTENDNDVSSVLKSNKRDMSLLARQFVDYGRQKDHLQAFESKRKRDVSYNRETKQSYYYGNEKVVDELVTRCTKYHHEDQESFRENTNRYDRKNGDVGDYYIFEPGHCVSDNEDRDRDWYHLGCGSSADDLSPCFYREPKQFLPKHLSFLDKKRHNQRKKMDERSHFIDSKCIDDFDECEFEFVNKSYRMATSAAEREMESSYTNCGEHFPHIDRDLRRSVRRGRHCDSPSLTLNNSCSGIMEDNCPKYTHCHTSNRKYHKQSYTDSMKNYAYGARVNENFGSYGRDKHARDSKGSYWSCDYTDTAEDEIYPVEEYQFYRSPSKFLNWTEDEIIYRHHETTLCAKVQSEYMPLKRHWLNNPKQEAEKYFKASSKIMYRSKGGQAVLRCRKSVDLIDREGKSQVRSSRVLSNGRLENVNQGIAKKRRRDSVGFDESNKRASKFDASKYEGNLGCKKWIKNLQDQGQKENSDIEEGQIVTQKWKSSIEEASVARRDASKGPVVTDSVKKRMSPNEGSSDQCIGGYDSQRILDSLAKMEKRRERFKQPITMKKEAEESLKLNSDSSIVDTSEMKQHRPVRKRRWVCN</sequence>
<dbReference type="AlphaFoldDB" id="V7BS06"/>
<dbReference type="InterPro" id="IPR007854">
    <property type="entry name" value="Fip1_dom"/>
</dbReference>
<feature type="compositionally biased region" description="Acidic residues" evidence="5">
    <location>
        <begin position="27"/>
        <end position="36"/>
    </location>
</feature>
<dbReference type="Pfam" id="PF05182">
    <property type="entry name" value="Fip1"/>
    <property type="match status" value="1"/>
</dbReference>
<proteinExistence type="inferred from homology"/>
<feature type="region of interest" description="Disordered" evidence="5">
    <location>
        <begin position="1009"/>
        <end position="1036"/>
    </location>
</feature>
<evidence type="ECO:0000256" key="1">
    <source>
        <dbReference type="ARBA" id="ARBA00004123"/>
    </source>
</evidence>
<dbReference type="GO" id="GO:0005634">
    <property type="term" value="C:nucleus"/>
    <property type="evidence" value="ECO:0007669"/>
    <property type="project" value="UniProtKB-SubCell"/>
</dbReference>
<feature type="compositionally biased region" description="Basic and acidic residues" evidence="5">
    <location>
        <begin position="1057"/>
        <end position="1073"/>
    </location>
</feature>
<feature type="compositionally biased region" description="Basic and acidic residues" evidence="5">
    <location>
        <begin position="353"/>
        <end position="362"/>
    </location>
</feature>
<name>V7BS06_PHAVU</name>
<feature type="domain" description="Pre-mRNA polyadenylation factor Fip1" evidence="6">
    <location>
        <begin position="182"/>
        <end position="223"/>
    </location>
</feature>
<feature type="compositionally biased region" description="Polar residues" evidence="5">
    <location>
        <begin position="1074"/>
        <end position="1083"/>
    </location>
</feature>
<evidence type="ECO:0000256" key="2">
    <source>
        <dbReference type="ARBA" id="ARBA00007459"/>
    </source>
</evidence>
<keyword evidence="8" id="KW-1185">Reference proteome</keyword>
<evidence type="ECO:0000256" key="3">
    <source>
        <dbReference type="ARBA" id="ARBA00022664"/>
    </source>
</evidence>
<organism evidence="7 8">
    <name type="scientific">Phaseolus vulgaris</name>
    <name type="common">Kidney bean</name>
    <name type="synonym">French bean</name>
    <dbReference type="NCBI Taxonomy" id="3885"/>
    <lineage>
        <taxon>Eukaryota</taxon>
        <taxon>Viridiplantae</taxon>
        <taxon>Streptophyta</taxon>
        <taxon>Embryophyta</taxon>
        <taxon>Tracheophyta</taxon>
        <taxon>Spermatophyta</taxon>
        <taxon>Magnoliopsida</taxon>
        <taxon>eudicotyledons</taxon>
        <taxon>Gunneridae</taxon>
        <taxon>Pentapetalae</taxon>
        <taxon>rosids</taxon>
        <taxon>fabids</taxon>
        <taxon>Fabales</taxon>
        <taxon>Fabaceae</taxon>
        <taxon>Papilionoideae</taxon>
        <taxon>50 kb inversion clade</taxon>
        <taxon>NPAAA clade</taxon>
        <taxon>indigoferoid/millettioid clade</taxon>
        <taxon>Phaseoleae</taxon>
        <taxon>Phaseolus</taxon>
    </lineage>
</organism>
<accession>V7BS06</accession>
<feature type="compositionally biased region" description="Basic residues" evidence="5">
    <location>
        <begin position="1090"/>
        <end position="1101"/>
    </location>
</feature>
<protein>
    <recommendedName>
        <fullName evidence="6">Pre-mRNA polyadenylation factor Fip1 domain-containing protein</fullName>
    </recommendedName>
</protein>
<evidence type="ECO:0000256" key="5">
    <source>
        <dbReference type="SAM" id="MobiDB-lite"/>
    </source>
</evidence>
<feature type="region of interest" description="Disordered" evidence="5">
    <location>
        <begin position="1057"/>
        <end position="1101"/>
    </location>
</feature>
<evidence type="ECO:0000313" key="8">
    <source>
        <dbReference type="Proteomes" id="UP000000226"/>
    </source>
</evidence>
<dbReference type="eggNOG" id="KOG1049">
    <property type="taxonomic scope" value="Eukaryota"/>
</dbReference>
<evidence type="ECO:0000313" key="7">
    <source>
        <dbReference type="EMBL" id="ESW19356.1"/>
    </source>
</evidence>
<dbReference type="Gramene" id="ESW19356">
    <property type="protein sequence ID" value="ESW19356"/>
    <property type="gene ID" value="PHAVU_006G117800g"/>
</dbReference>
<feature type="region of interest" description="Disordered" evidence="5">
    <location>
        <begin position="353"/>
        <end position="382"/>
    </location>
</feature>
<reference evidence="8" key="1">
    <citation type="journal article" date="2014" name="Nat. Genet.">
        <title>A reference genome for common bean and genome-wide analysis of dual domestications.</title>
        <authorList>
            <person name="Schmutz J."/>
            <person name="McClean P.E."/>
            <person name="Mamidi S."/>
            <person name="Wu G.A."/>
            <person name="Cannon S.B."/>
            <person name="Grimwood J."/>
            <person name="Jenkins J."/>
            <person name="Shu S."/>
            <person name="Song Q."/>
            <person name="Chavarro C."/>
            <person name="Torres-Torres M."/>
            <person name="Geffroy V."/>
            <person name="Moghaddam S.M."/>
            <person name="Gao D."/>
            <person name="Abernathy B."/>
            <person name="Barry K."/>
            <person name="Blair M."/>
            <person name="Brick M.A."/>
            <person name="Chovatia M."/>
            <person name="Gepts P."/>
            <person name="Goodstein D.M."/>
            <person name="Gonzales M."/>
            <person name="Hellsten U."/>
            <person name="Hyten D.L."/>
            <person name="Jia G."/>
            <person name="Kelly J.D."/>
            <person name="Kudrna D."/>
            <person name="Lee R."/>
            <person name="Richard M.M."/>
            <person name="Miklas P.N."/>
            <person name="Osorno J.M."/>
            <person name="Rodrigues J."/>
            <person name="Thareau V."/>
            <person name="Urrea C.A."/>
            <person name="Wang M."/>
            <person name="Yu Y."/>
            <person name="Zhang M."/>
            <person name="Wing R.A."/>
            <person name="Cregan P.B."/>
            <person name="Rokhsar D.S."/>
            <person name="Jackson S.A."/>
        </authorList>
    </citation>
    <scope>NUCLEOTIDE SEQUENCE [LARGE SCALE GENOMIC DNA]</scope>
    <source>
        <strain evidence="8">cv. G19833</strain>
    </source>
</reference>
<dbReference type="Proteomes" id="UP000000226">
    <property type="component" value="Chromosome 6"/>
</dbReference>